<reference evidence="2" key="1">
    <citation type="submission" date="2019-08" db="EMBL/GenBank/DDBJ databases">
        <authorList>
            <person name="Kucharzyk K."/>
            <person name="Murdoch R.W."/>
            <person name="Higgins S."/>
            <person name="Loffler F."/>
        </authorList>
    </citation>
    <scope>NUCLEOTIDE SEQUENCE</scope>
</reference>
<protein>
    <submittedName>
        <fullName evidence="2">Uncharacterized protein</fullName>
    </submittedName>
</protein>
<accession>A0A644TWS7</accession>
<name>A0A644TWS7_9ZZZZ</name>
<evidence type="ECO:0000256" key="1">
    <source>
        <dbReference type="SAM" id="MobiDB-lite"/>
    </source>
</evidence>
<evidence type="ECO:0000313" key="2">
    <source>
        <dbReference type="EMBL" id="MPL71079.1"/>
    </source>
</evidence>
<organism evidence="2">
    <name type="scientific">bioreactor metagenome</name>
    <dbReference type="NCBI Taxonomy" id="1076179"/>
    <lineage>
        <taxon>unclassified sequences</taxon>
        <taxon>metagenomes</taxon>
        <taxon>ecological metagenomes</taxon>
    </lineage>
</organism>
<dbReference type="AlphaFoldDB" id="A0A644TWS7"/>
<gene>
    <name evidence="2" type="ORF">SDC9_16847</name>
</gene>
<dbReference type="EMBL" id="VSSQ01000057">
    <property type="protein sequence ID" value="MPL71079.1"/>
    <property type="molecule type" value="Genomic_DNA"/>
</dbReference>
<comment type="caution">
    <text evidence="2">The sequence shown here is derived from an EMBL/GenBank/DDBJ whole genome shotgun (WGS) entry which is preliminary data.</text>
</comment>
<feature type="region of interest" description="Disordered" evidence="1">
    <location>
        <begin position="105"/>
        <end position="144"/>
    </location>
</feature>
<proteinExistence type="predicted"/>
<sequence>MLLHRGDAGADRVLGGAEMHLAAGDGQRAAVFLNDPREDLDEGGFSRAVDAEQGVHLARLDVEVHAAQGLHRAEPLRHIGRRQNGRCHGFSSSCCICGPRAGVPRGPARVRARGSSPALRRAPARRNRRECPPAACPWSPHRSG</sequence>